<keyword evidence="3" id="KW-1185">Reference proteome</keyword>
<protein>
    <submittedName>
        <fullName evidence="2">Uncharacterized protein</fullName>
    </submittedName>
</protein>
<feature type="compositionally biased region" description="Acidic residues" evidence="1">
    <location>
        <begin position="270"/>
        <end position="280"/>
    </location>
</feature>
<proteinExistence type="predicted"/>
<dbReference type="Proteomes" id="UP000014809">
    <property type="component" value="Chromosome"/>
</dbReference>
<dbReference type="PATRIC" id="fig|1200352.3.peg.1532"/>
<evidence type="ECO:0000313" key="3">
    <source>
        <dbReference type="Proteomes" id="UP000014809"/>
    </source>
</evidence>
<evidence type="ECO:0000313" key="2">
    <source>
        <dbReference type="EMBL" id="AGP31149.1"/>
    </source>
</evidence>
<dbReference type="KEGG" id="cter:A606_07510"/>
<sequence length="280" mass="30231">MGFYVDIAEALDAEGIESRVNDGTLFVPVSEDLEIQFVDITGGTGIPGANVFLAMADVAEDDEEFEAALVGVVFSVEDAVATVARHVATDLVVGTVRDLMDGADPRIADLEFIQDPVDALTVSAEVGESSELVVTFDGEEDVPTARVQFITLGEDFEELMDQAVGELWDEDVDPEPVDDASIAADADRQRILEGLVRDIADMTEEVLELGSYTDFDRLFDVLFVAQEQAAAWEELLVPLEELWEDGEDLDGFDEVAGTMDGHIPDLTGPDLDDGNVDPIG</sequence>
<evidence type="ECO:0000256" key="1">
    <source>
        <dbReference type="SAM" id="MobiDB-lite"/>
    </source>
</evidence>
<dbReference type="HOGENOM" id="CLU_089903_0_0_11"/>
<dbReference type="AlphaFoldDB" id="S4XEZ9"/>
<name>S4XEZ9_9CORY</name>
<gene>
    <name evidence="2" type="ORF">A606_07510</name>
</gene>
<dbReference type="eggNOG" id="ENOG5030WJ7">
    <property type="taxonomic scope" value="Bacteria"/>
</dbReference>
<feature type="region of interest" description="Disordered" evidence="1">
    <location>
        <begin position="260"/>
        <end position="280"/>
    </location>
</feature>
<dbReference type="EMBL" id="CP003696">
    <property type="protein sequence ID" value="AGP31149.1"/>
    <property type="molecule type" value="Genomic_DNA"/>
</dbReference>
<organism evidence="2 3">
    <name type="scientific">Corynebacterium terpenotabidum Y-11</name>
    <dbReference type="NCBI Taxonomy" id="1200352"/>
    <lineage>
        <taxon>Bacteria</taxon>
        <taxon>Bacillati</taxon>
        <taxon>Actinomycetota</taxon>
        <taxon>Actinomycetes</taxon>
        <taxon>Mycobacteriales</taxon>
        <taxon>Corynebacteriaceae</taxon>
        <taxon>Corynebacterium</taxon>
    </lineage>
</organism>
<accession>S4XEZ9</accession>
<dbReference type="RefSeq" id="WP_020441510.1">
    <property type="nucleotide sequence ID" value="NC_021663.1"/>
</dbReference>
<reference evidence="2 3" key="1">
    <citation type="submission" date="2012-06" db="EMBL/GenBank/DDBJ databases">
        <title>Complete genome sequence of Corynebacterium terpenotabidum Y-11 (=DSM 44721).</title>
        <authorList>
            <person name="Ruckert C."/>
            <person name="Albersmeier A."/>
            <person name="Al-Dilaimi A."/>
            <person name="Szczepanowski R."/>
            <person name="Kalinowski J."/>
        </authorList>
    </citation>
    <scope>NUCLEOTIDE SEQUENCE [LARGE SCALE GENOMIC DNA]</scope>
    <source>
        <strain evidence="2 3">Y-11</strain>
    </source>
</reference>